<evidence type="ECO:0000256" key="4">
    <source>
        <dbReference type="ARBA" id="ARBA00022989"/>
    </source>
</evidence>
<sequence>MIETVKKFNNFTWYHVSNLTTEDNQILVSEHQLTNEIIGYAVDHNESVRMEYDVATDEALMVIDVISYHENVVETRPIGILFAHGDLYTFSHSVTDYIQAVLLDPKNRQKRGNDNEISAIDFVMTGLYSLMTRYVSQVTEINRKRRVIQAQLGHHKRTTKQMNDLLRLQTQMIYIQNSLANNHVMLNAFKQDFKTKIAHFEEEHIDDVRVEVGQAEHMADIAMAVINSVSDAYGNLSNRDLNWTMKVLTVYSIVLTVPTIVSGFYGENVKWLPFAAAQDGWWITIVITLILMAAVSLVLALSGFFRK</sequence>
<dbReference type="Gene3D" id="3.30.460.20">
    <property type="entry name" value="CorA soluble domain-like"/>
    <property type="match status" value="1"/>
</dbReference>
<evidence type="ECO:0000256" key="3">
    <source>
        <dbReference type="ARBA" id="ARBA00022692"/>
    </source>
</evidence>
<dbReference type="InterPro" id="IPR002523">
    <property type="entry name" value="MgTranspt_CorA/ZnTranspt_ZntB"/>
</dbReference>
<keyword evidence="8" id="KW-1185">Reference proteome</keyword>
<dbReference type="EMBL" id="JBFPER010000001">
    <property type="protein sequence ID" value="MEX0381645.1"/>
    <property type="molecule type" value="Genomic_DNA"/>
</dbReference>
<feature type="transmembrane region" description="Helical" evidence="6">
    <location>
        <begin position="247"/>
        <end position="266"/>
    </location>
</feature>
<accession>A0ABV3S6F0</accession>
<keyword evidence="5 6" id="KW-0472">Membrane</keyword>
<keyword evidence="3 6" id="KW-0812">Transmembrane</keyword>
<organism evidence="7 8">
    <name type="scientific">Leuconostoc aquikimchii</name>
    <dbReference type="NCBI Taxonomy" id="3236804"/>
    <lineage>
        <taxon>Bacteria</taxon>
        <taxon>Bacillati</taxon>
        <taxon>Bacillota</taxon>
        <taxon>Bacilli</taxon>
        <taxon>Lactobacillales</taxon>
        <taxon>Lactobacillaceae</taxon>
        <taxon>Leuconostoc</taxon>
    </lineage>
</organism>
<evidence type="ECO:0000256" key="2">
    <source>
        <dbReference type="ARBA" id="ARBA00009765"/>
    </source>
</evidence>
<protein>
    <submittedName>
        <fullName evidence="7">Magnesium transporter CorA family protein</fullName>
    </submittedName>
</protein>
<evidence type="ECO:0000256" key="6">
    <source>
        <dbReference type="SAM" id="Phobius"/>
    </source>
</evidence>
<dbReference type="SUPFAM" id="SSF143865">
    <property type="entry name" value="CorA soluble domain-like"/>
    <property type="match status" value="1"/>
</dbReference>
<evidence type="ECO:0000256" key="1">
    <source>
        <dbReference type="ARBA" id="ARBA00004141"/>
    </source>
</evidence>
<gene>
    <name evidence="7" type="ORF">AB3K24_10025</name>
</gene>
<dbReference type="Proteomes" id="UP001556617">
    <property type="component" value="Unassembled WGS sequence"/>
</dbReference>
<dbReference type="InterPro" id="IPR047199">
    <property type="entry name" value="CorA-like"/>
</dbReference>
<dbReference type="CDD" id="cd12827">
    <property type="entry name" value="EcCorA_ZntB-like_u2"/>
    <property type="match status" value="1"/>
</dbReference>
<reference evidence="7 8" key="1">
    <citation type="submission" date="2024-07" db="EMBL/GenBank/DDBJ databases">
        <authorList>
            <person name="Yun M."/>
        </authorList>
    </citation>
    <scope>NUCLEOTIDE SEQUENCE [LARGE SCALE GENOMIC DNA]</scope>
    <source>
        <strain evidence="7 8">MS01</strain>
    </source>
</reference>
<dbReference type="RefSeq" id="WP_367975502.1">
    <property type="nucleotide sequence ID" value="NZ_JBFPEQ010000001.1"/>
</dbReference>
<dbReference type="InterPro" id="IPR045861">
    <property type="entry name" value="CorA_cytoplasmic_dom"/>
</dbReference>
<comment type="similarity">
    <text evidence="2">Belongs to the CorA metal ion transporter (MIT) (TC 1.A.35) family.</text>
</comment>
<dbReference type="SUPFAM" id="SSF144083">
    <property type="entry name" value="Magnesium transport protein CorA, transmembrane region"/>
    <property type="match status" value="1"/>
</dbReference>
<feature type="transmembrane region" description="Helical" evidence="6">
    <location>
        <begin position="281"/>
        <end position="305"/>
    </location>
</feature>
<keyword evidence="4 6" id="KW-1133">Transmembrane helix</keyword>
<evidence type="ECO:0000313" key="8">
    <source>
        <dbReference type="Proteomes" id="UP001556617"/>
    </source>
</evidence>
<evidence type="ECO:0000256" key="5">
    <source>
        <dbReference type="ARBA" id="ARBA00023136"/>
    </source>
</evidence>
<comment type="caution">
    <text evidence="7">The sequence shown here is derived from an EMBL/GenBank/DDBJ whole genome shotgun (WGS) entry which is preliminary data.</text>
</comment>
<dbReference type="InterPro" id="IPR045863">
    <property type="entry name" value="CorA_TM1_TM2"/>
</dbReference>
<name>A0ABV3S6F0_9LACO</name>
<evidence type="ECO:0000313" key="7">
    <source>
        <dbReference type="EMBL" id="MEX0381645.1"/>
    </source>
</evidence>
<comment type="subcellular location">
    <subcellularLocation>
        <location evidence="1">Membrane</location>
        <topology evidence="1">Multi-pass membrane protein</topology>
    </subcellularLocation>
</comment>
<dbReference type="Pfam" id="PF01544">
    <property type="entry name" value="CorA"/>
    <property type="match status" value="1"/>
</dbReference>
<dbReference type="Gene3D" id="1.20.58.340">
    <property type="entry name" value="Magnesium transport protein CorA, transmembrane region"/>
    <property type="match status" value="2"/>
</dbReference>
<dbReference type="PANTHER" id="PTHR47891">
    <property type="entry name" value="TRANSPORTER-RELATED"/>
    <property type="match status" value="1"/>
</dbReference>
<dbReference type="PANTHER" id="PTHR47891:SF1">
    <property type="entry name" value="CORA-MAGNESIUM AND COBALT TRANSPORTER"/>
    <property type="match status" value="1"/>
</dbReference>
<proteinExistence type="inferred from homology"/>